<dbReference type="Proteomes" id="UP000024635">
    <property type="component" value="Unassembled WGS sequence"/>
</dbReference>
<proteinExistence type="predicted"/>
<keyword evidence="2" id="KW-1185">Reference proteome</keyword>
<name>A0A016V0E1_9BILA</name>
<reference evidence="2" key="1">
    <citation type="journal article" date="2015" name="Nat. Genet.">
        <title>The genome and transcriptome of the zoonotic hookworm Ancylostoma ceylanicum identify infection-specific gene families.</title>
        <authorList>
            <person name="Schwarz E.M."/>
            <person name="Hu Y."/>
            <person name="Antoshechkin I."/>
            <person name="Miller M.M."/>
            <person name="Sternberg P.W."/>
            <person name="Aroian R.V."/>
        </authorList>
    </citation>
    <scope>NUCLEOTIDE SEQUENCE</scope>
    <source>
        <strain evidence="2">HY135</strain>
    </source>
</reference>
<accession>A0A016V0E1</accession>
<evidence type="ECO:0000313" key="1">
    <source>
        <dbReference type="EMBL" id="EYC20203.1"/>
    </source>
</evidence>
<comment type="caution">
    <text evidence="1">The sequence shown here is derived from an EMBL/GenBank/DDBJ whole genome shotgun (WGS) entry which is preliminary data.</text>
</comment>
<dbReference type="AlphaFoldDB" id="A0A016V0E1"/>
<organism evidence="1 2">
    <name type="scientific">Ancylostoma ceylanicum</name>
    <dbReference type="NCBI Taxonomy" id="53326"/>
    <lineage>
        <taxon>Eukaryota</taxon>
        <taxon>Metazoa</taxon>
        <taxon>Ecdysozoa</taxon>
        <taxon>Nematoda</taxon>
        <taxon>Chromadorea</taxon>
        <taxon>Rhabditida</taxon>
        <taxon>Rhabditina</taxon>
        <taxon>Rhabditomorpha</taxon>
        <taxon>Strongyloidea</taxon>
        <taxon>Ancylostomatidae</taxon>
        <taxon>Ancylostomatinae</taxon>
        <taxon>Ancylostoma</taxon>
    </lineage>
</organism>
<dbReference type="EMBL" id="JARK01001358">
    <property type="protein sequence ID" value="EYC20203.1"/>
    <property type="molecule type" value="Genomic_DNA"/>
</dbReference>
<sequence>MLCDPRMPDRAFAVRPTDVRSLRWFAAHAYQVAAVLCGPQMPDRGDVVIPRHDTCHTRDVKVSRPQYCGEPKDM</sequence>
<gene>
    <name evidence="1" type="primary">Acey_s0022.g508</name>
    <name evidence="1" type="ORF">Y032_0022g508</name>
</gene>
<protein>
    <submittedName>
        <fullName evidence="1">Uncharacterized protein</fullName>
    </submittedName>
</protein>
<evidence type="ECO:0000313" key="2">
    <source>
        <dbReference type="Proteomes" id="UP000024635"/>
    </source>
</evidence>